<comment type="subcellular location">
    <subcellularLocation>
        <location evidence="1">Membrane</location>
        <topology evidence="1">Multi-pass membrane protein</topology>
    </subcellularLocation>
</comment>
<evidence type="ECO:0000313" key="7">
    <source>
        <dbReference type="Proteomes" id="UP001165120"/>
    </source>
</evidence>
<gene>
    <name evidence="6" type="ORF">Cboi02_000543800</name>
</gene>
<dbReference type="GO" id="GO:0016020">
    <property type="term" value="C:membrane"/>
    <property type="evidence" value="ECO:0007669"/>
    <property type="project" value="UniProtKB-SubCell"/>
</dbReference>
<dbReference type="Pfam" id="PF04193">
    <property type="entry name" value="PQ-loop"/>
    <property type="match status" value="2"/>
</dbReference>
<comment type="caution">
    <text evidence="6">The sequence shown here is derived from an EMBL/GenBank/DDBJ whole genome shotgun (WGS) entry which is preliminary data.</text>
</comment>
<dbReference type="Proteomes" id="UP001165120">
    <property type="component" value="Unassembled WGS sequence"/>
</dbReference>
<dbReference type="SMART" id="SM00679">
    <property type="entry name" value="CTNS"/>
    <property type="match status" value="2"/>
</dbReference>
<name>A0A9W6WCF7_CANBO</name>
<dbReference type="PANTHER" id="PTHR16201:SF11">
    <property type="entry name" value="PQ-LOOP REPEAT-CONTAINING PROTEIN"/>
    <property type="match status" value="1"/>
</dbReference>
<dbReference type="InterPro" id="IPR051415">
    <property type="entry name" value="LAAT-1"/>
</dbReference>
<feature type="transmembrane region" description="Helical" evidence="5">
    <location>
        <begin position="94"/>
        <end position="116"/>
    </location>
</feature>
<evidence type="ECO:0000256" key="2">
    <source>
        <dbReference type="ARBA" id="ARBA00022692"/>
    </source>
</evidence>
<accession>A0A9W6WCF7</accession>
<evidence type="ECO:0000256" key="4">
    <source>
        <dbReference type="ARBA" id="ARBA00023136"/>
    </source>
</evidence>
<organism evidence="6 7">
    <name type="scientific">Candida boidinii</name>
    <name type="common">Yeast</name>
    <dbReference type="NCBI Taxonomy" id="5477"/>
    <lineage>
        <taxon>Eukaryota</taxon>
        <taxon>Fungi</taxon>
        <taxon>Dikarya</taxon>
        <taxon>Ascomycota</taxon>
        <taxon>Saccharomycotina</taxon>
        <taxon>Pichiomycetes</taxon>
        <taxon>Pichiales</taxon>
        <taxon>Pichiaceae</taxon>
        <taxon>Ogataea</taxon>
        <taxon>Ogataea/Candida clade</taxon>
    </lineage>
</organism>
<dbReference type="Gene3D" id="1.20.1280.290">
    <property type="match status" value="2"/>
</dbReference>
<proteinExistence type="predicted"/>
<keyword evidence="7" id="KW-1185">Reference proteome</keyword>
<evidence type="ECO:0000256" key="3">
    <source>
        <dbReference type="ARBA" id="ARBA00022989"/>
    </source>
</evidence>
<keyword evidence="4 5" id="KW-0472">Membrane</keyword>
<evidence type="ECO:0000256" key="5">
    <source>
        <dbReference type="SAM" id="Phobius"/>
    </source>
</evidence>
<evidence type="ECO:0000256" key="1">
    <source>
        <dbReference type="ARBA" id="ARBA00004141"/>
    </source>
</evidence>
<feature type="transmembrane region" description="Helical" evidence="5">
    <location>
        <begin position="12"/>
        <end position="32"/>
    </location>
</feature>
<feature type="transmembrane region" description="Helical" evidence="5">
    <location>
        <begin position="192"/>
        <end position="213"/>
    </location>
</feature>
<feature type="transmembrane region" description="Helical" evidence="5">
    <location>
        <begin position="137"/>
        <end position="155"/>
    </location>
</feature>
<evidence type="ECO:0000313" key="6">
    <source>
        <dbReference type="EMBL" id="GME77138.1"/>
    </source>
</evidence>
<keyword evidence="2 5" id="KW-0812">Transmembrane</keyword>
<feature type="transmembrane region" description="Helical" evidence="5">
    <location>
        <begin position="225"/>
        <end position="245"/>
    </location>
</feature>
<protein>
    <submittedName>
        <fullName evidence="6">Unnamed protein product</fullName>
    </submittedName>
</protein>
<keyword evidence="3 5" id="KW-1133">Transmembrane helix</keyword>
<dbReference type="InterPro" id="IPR006603">
    <property type="entry name" value="PQ-loop_rpt"/>
</dbReference>
<dbReference type="AlphaFoldDB" id="A0A9W6WCF7"/>
<dbReference type="EMBL" id="BSXN01002621">
    <property type="protein sequence ID" value="GME77138.1"/>
    <property type="molecule type" value="Genomic_DNA"/>
</dbReference>
<reference evidence="6" key="1">
    <citation type="submission" date="2023-04" db="EMBL/GenBank/DDBJ databases">
        <title>Candida boidinii NBRC 10035.</title>
        <authorList>
            <person name="Ichikawa N."/>
            <person name="Sato H."/>
            <person name="Tonouchi N."/>
        </authorList>
    </citation>
    <scope>NUCLEOTIDE SEQUENCE</scope>
    <source>
        <strain evidence="6">NBRC 10035</strain>
    </source>
</reference>
<sequence length="277" mass="30896">MSSPEGSKCSIYKSPSLFGFSFGMLLAIGIVISYIPQHIRIFRRKSSEGLSPVFLFVGSASGFAALLNLILLTQPARACCVDSLTVFQCINSQVGLIQVGSQAIAYILIFVLCVYLTKNSITESEKEYHTLRKSYNFFVLFAILLTITVTSVLIIEYSYINYIANALGIFAAAMTVFQYFPQIYTTYHLKHTGSLSIKMMLMQTPGGFVWSYSIYSQPGSKWSSWIPYFSAAVLQGVLLSMALYYEYFRDKSIQVDLIPGEEESNTISNDETTPLIA</sequence>
<dbReference type="PANTHER" id="PTHR16201">
    <property type="entry name" value="SEVEN TRANSMEMBRANE PROTEIN 1-RELATED"/>
    <property type="match status" value="1"/>
</dbReference>
<feature type="transmembrane region" description="Helical" evidence="5">
    <location>
        <begin position="161"/>
        <end position="180"/>
    </location>
</feature>
<feature type="transmembrane region" description="Helical" evidence="5">
    <location>
        <begin position="53"/>
        <end position="74"/>
    </location>
</feature>